<evidence type="ECO:0000313" key="2">
    <source>
        <dbReference type="EMBL" id="KAF8910461.1"/>
    </source>
</evidence>
<dbReference type="Gene3D" id="1.10.287.700">
    <property type="entry name" value="Helix hairpin bin"/>
    <property type="match status" value="2"/>
</dbReference>
<dbReference type="AlphaFoldDB" id="A0A9P5NZ89"/>
<proteinExistence type="predicted"/>
<dbReference type="EMBL" id="JADNYJ010000006">
    <property type="protein sequence ID" value="KAF8910461.1"/>
    <property type="molecule type" value="Genomic_DNA"/>
</dbReference>
<sequence length="344" mass="38097">MTRAGLVILFFWFASLISLSAGAPLPERRPSLIEHKQEFPDRSLTYLVDREFDDADLDIFYLRDYDLLIFDDRNFDDLLGYDERAMDFDDVLDYTKRDTLILHRRSIWTKIKDAFSHAFSKVKEGFQKFGHIVKSGFQKAGSAIKHGFQKFGGMVKHGFEKVKQGFQKAGGAIKHGFQKFGGMVKKGFQKAGSAIKHGLEKVKQGFQTAGRTIKHGFQKFGGMVKTGFQKAGKVLKKGFQKVGNWIKDTGAKVAKFGLKVYSAVTSVASKVVKFIPVIGQPLSMAMKGASMGANIASNKIHANLGKLDKVAKGLDYVINPIGTAAKKGGTSIAANILTREFYYS</sequence>
<gene>
    <name evidence="2" type="ORF">CPB84DRAFT_1763744</name>
</gene>
<dbReference type="Proteomes" id="UP000724874">
    <property type="component" value="Unassembled WGS sequence"/>
</dbReference>
<evidence type="ECO:0000313" key="3">
    <source>
        <dbReference type="Proteomes" id="UP000724874"/>
    </source>
</evidence>
<keyword evidence="1" id="KW-0732">Signal</keyword>
<feature type="signal peptide" evidence="1">
    <location>
        <begin position="1"/>
        <end position="22"/>
    </location>
</feature>
<organism evidence="2 3">
    <name type="scientific">Gymnopilus junonius</name>
    <name type="common">Spectacular rustgill mushroom</name>
    <name type="synonym">Gymnopilus spectabilis subsp. junonius</name>
    <dbReference type="NCBI Taxonomy" id="109634"/>
    <lineage>
        <taxon>Eukaryota</taxon>
        <taxon>Fungi</taxon>
        <taxon>Dikarya</taxon>
        <taxon>Basidiomycota</taxon>
        <taxon>Agaricomycotina</taxon>
        <taxon>Agaricomycetes</taxon>
        <taxon>Agaricomycetidae</taxon>
        <taxon>Agaricales</taxon>
        <taxon>Agaricineae</taxon>
        <taxon>Hymenogastraceae</taxon>
        <taxon>Gymnopilus</taxon>
    </lineage>
</organism>
<comment type="caution">
    <text evidence="2">The sequence shown here is derived from an EMBL/GenBank/DDBJ whole genome shotgun (WGS) entry which is preliminary data.</text>
</comment>
<accession>A0A9P5NZ89</accession>
<keyword evidence="3" id="KW-1185">Reference proteome</keyword>
<name>A0A9P5NZ89_GYMJU</name>
<evidence type="ECO:0000256" key="1">
    <source>
        <dbReference type="SAM" id="SignalP"/>
    </source>
</evidence>
<feature type="chain" id="PRO_5040178954" evidence="1">
    <location>
        <begin position="23"/>
        <end position="344"/>
    </location>
</feature>
<reference evidence="2" key="1">
    <citation type="submission" date="2020-11" db="EMBL/GenBank/DDBJ databases">
        <authorList>
            <consortium name="DOE Joint Genome Institute"/>
            <person name="Ahrendt S."/>
            <person name="Riley R."/>
            <person name="Andreopoulos W."/>
            <person name="LaButti K."/>
            <person name="Pangilinan J."/>
            <person name="Ruiz-duenas F.J."/>
            <person name="Barrasa J.M."/>
            <person name="Sanchez-Garcia M."/>
            <person name="Camarero S."/>
            <person name="Miyauchi S."/>
            <person name="Serrano A."/>
            <person name="Linde D."/>
            <person name="Babiker R."/>
            <person name="Drula E."/>
            <person name="Ayuso-Fernandez I."/>
            <person name="Pacheco R."/>
            <person name="Padilla G."/>
            <person name="Ferreira P."/>
            <person name="Barriuso J."/>
            <person name="Kellner H."/>
            <person name="Castanera R."/>
            <person name="Alfaro M."/>
            <person name="Ramirez L."/>
            <person name="Pisabarro A.G."/>
            <person name="Kuo A."/>
            <person name="Tritt A."/>
            <person name="Lipzen A."/>
            <person name="He G."/>
            <person name="Yan M."/>
            <person name="Ng V."/>
            <person name="Cullen D."/>
            <person name="Martin F."/>
            <person name="Rosso M.-N."/>
            <person name="Henrissat B."/>
            <person name="Hibbett D."/>
            <person name="Martinez A.T."/>
            <person name="Grigoriev I.V."/>
        </authorList>
    </citation>
    <scope>NUCLEOTIDE SEQUENCE</scope>
    <source>
        <strain evidence="2">AH 44721</strain>
    </source>
</reference>
<dbReference type="OrthoDB" id="3058140at2759"/>
<protein>
    <submittedName>
        <fullName evidence="2">Uncharacterized protein</fullName>
    </submittedName>
</protein>